<sequence>MRYFLGVDIGSVNAKLSLIDEDGRVVQFDTEKVCSSPRAAVTSLIARLGERFNLEQIVAAGV</sequence>
<comment type="caution">
    <text evidence="1">The sequence shown here is derived from an EMBL/GenBank/DDBJ whole genome shotgun (WGS) entry which is preliminary data.</text>
</comment>
<accession>A0A523XUG2</accession>
<dbReference type="AlphaFoldDB" id="A0A523XUG2"/>
<dbReference type="EMBL" id="SOIP01000078">
    <property type="protein sequence ID" value="TET82963.1"/>
    <property type="molecule type" value="Genomic_DNA"/>
</dbReference>
<name>A0A523XUG2_UNCT6</name>
<dbReference type="Gene3D" id="3.30.420.40">
    <property type="match status" value="1"/>
</dbReference>
<dbReference type="Proteomes" id="UP000315534">
    <property type="component" value="Unassembled WGS sequence"/>
</dbReference>
<proteinExistence type="predicted"/>
<evidence type="ECO:0008006" key="3">
    <source>
        <dbReference type="Google" id="ProtNLM"/>
    </source>
</evidence>
<reference evidence="1 2" key="1">
    <citation type="submission" date="2019-03" db="EMBL/GenBank/DDBJ databases">
        <title>Metabolic potential of uncultured bacteria and archaea associated with petroleum seepage in deep-sea sediments.</title>
        <authorList>
            <person name="Dong X."/>
            <person name="Hubert C."/>
        </authorList>
    </citation>
    <scope>NUCLEOTIDE SEQUENCE [LARGE SCALE GENOMIC DNA]</scope>
    <source>
        <strain evidence="1">E29_bin36</strain>
    </source>
</reference>
<protein>
    <recommendedName>
        <fullName evidence="3">2-hydroxyglutaryl-CoA dehydratase</fullName>
    </recommendedName>
</protein>
<evidence type="ECO:0000313" key="1">
    <source>
        <dbReference type="EMBL" id="TET82963.1"/>
    </source>
</evidence>
<organism evidence="1 2">
    <name type="scientific">candidate division TA06 bacterium</name>
    <dbReference type="NCBI Taxonomy" id="2250710"/>
    <lineage>
        <taxon>Bacteria</taxon>
        <taxon>Bacteria division TA06</taxon>
    </lineage>
</organism>
<dbReference type="SUPFAM" id="SSF53067">
    <property type="entry name" value="Actin-like ATPase domain"/>
    <property type="match status" value="1"/>
</dbReference>
<evidence type="ECO:0000313" key="2">
    <source>
        <dbReference type="Proteomes" id="UP000315534"/>
    </source>
</evidence>
<dbReference type="InterPro" id="IPR043129">
    <property type="entry name" value="ATPase_NBD"/>
</dbReference>
<feature type="non-terminal residue" evidence="1">
    <location>
        <position position="62"/>
    </location>
</feature>
<gene>
    <name evidence="1" type="ORF">E3J38_01300</name>
</gene>